<comment type="caution">
    <text evidence="1">The sequence shown here is derived from an EMBL/GenBank/DDBJ whole genome shotgun (WGS) entry which is preliminary data.</text>
</comment>
<evidence type="ECO:0000313" key="1">
    <source>
        <dbReference type="EMBL" id="GAA4997560.1"/>
    </source>
</evidence>
<gene>
    <name evidence="1" type="ORF">GCM10023205_83760</name>
</gene>
<name>A0ABP9IGI7_9ACTN</name>
<protein>
    <submittedName>
        <fullName evidence="1">Uncharacterized protein</fullName>
    </submittedName>
</protein>
<evidence type="ECO:0000313" key="2">
    <source>
        <dbReference type="Proteomes" id="UP001500466"/>
    </source>
</evidence>
<dbReference type="Proteomes" id="UP001500466">
    <property type="component" value="Unassembled WGS sequence"/>
</dbReference>
<reference evidence="2" key="1">
    <citation type="journal article" date="2019" name="Int. J. Syst. Evol. Microbiol.">
        <title>The Global Catalogue of Microorganisms (GCM) 10K type strain sequencing project: providing services to taxonomists for standard genome sequencing and annotation.</title>
        <authorList>
            <consortium name="The Broad Institute Genomics Platform"/>
            <consortium name="The Broad Institute Genome Sequencing Center for Infectious Disease"/>
            <person name="Wu L."/>
            <person name="Ma J."/>
        </authorList>
    </citation>
    <scope>NUCLEOTIDE SEQUENCE [LARGE SCALE GENOMIC DNA]</scope>
    <source>
        <strain evidence="2">JCM 17986</strain>
    </source>
</reference>
<proteinExistence type="predicted"/>
<keyword evidence="2" id="KW-1185">Reference proteome</keyword>
<sequence>MLRVRGEGAGRIGPLADIPTAPYPMVAAIRVPSGENASARRSPVCTCVLRDGKGT</sequence>
<organism evidence="1 2">
    <name type="scientific">Yinghuangia aomiensis</name>
    <dbReference type="NCBI Taxonomy" id="676205"/>
    <lineage>
        <taxon>Bacteria</taxon>
        <taxon>Bacillati</taxon>
        <taxon>Actinomycetota</taxon>
        <taxon>Actinomycetes</taxon>
        <taxon>Kitasatosporales</taxon>
        <taxon>Streptomycetaceae</taxon>
        <taxon>Yinghuangia</taxon>
    </lineage>
</organism>
<dbReference type="EMBL" id="BAABHS010000070">
    <property type="protein sequence ID" value="GAA4997560.1"/>
    <property type="molecule type" value="Genomic_DNA"/>
</dbReference>
<accession>A0ABP9IGI7</accession>